<dbReference type="Gene3D" id="3.40.50.2300">
    <property type="match status" value="1"/>
</dbReference>
<dbReference type="PROSITE" id="PS50046">
    <property type="entry name" value="PHYTOCHROME_2"/>
    <property type="match status" value="1"/>
</dbReference>
<dbReference type="Pfam" id="PF00512">
    <property type="entry name" value="HisKA"/>
    <property type="match status" value="1"/>
</dbReference>
<dbReference type="InterPro" id="IPR013656">
    <property type="entry name" value="PAS_4"/>
</dbReference>
<sequence>MVSVLPAAPGSASADDPAARRLALLAAAGELLASSIDYAQTLQDVARIAVPAMGDLCVVDIVEDARLHRTATVHVQPHKQALLERLVRLHPTVEGSPTPAARALATGRTDWLETVTPEVVAAHTIDDEHARLILEVGMRSHLAVPMVARGTTVGVISLGITESDRRYGPDDIALAEELARRAALAIDNARLYRQAQQELAKRSQIEAELRLSEQRFRAMMEQSPLSTQRIAADGRTIGVNRAWEALWGARLEDVADYNVLLDPQLEAAGITPLLRRAFAGEAVHLPEIPYDPDRTLPNRSQSERPLRWVRAFAYPVRGDDGAVQEVVLVHEDVTEARHAQALLRASEERLHRALSIGRMNVWDQDLETDTVTCSANATEFWGIQIGAREDFLGVVHPDDRATVDAASRGSIEHGEPLDLEYRICSPDGRLRWVHSLGHLERMADGAPAHLLGVTLDVTERRRAEDALRVLADAGETLGASLDYESTLDELARVVVPRLADWYAIDLLTPEGELERVSVCHPDPERVAMARRLHERYPTRRDIPHGSWHAVTTGEPNWAESINELQLQRAAHNQEHFDLLSGLQLKSYICVPLQVGVKVIGAMTLVLAESGRHYRETDIGLAMELARRAAAAVENARLHRQLQLADRRKDEFLAMLAHELRNPLAPISTAAQLLRMSAGDPRRVIDASAIISRQVGHMTELVDDLLDVSRVTRGLVELERRPVDLKSVLASAIEQVRGLIESRGHVLGTWSGAAASIVEGDRARLTQVVANLLNNAAKYTPPGGTIELRVDEVGDCVRIVVRDNGVGIDRGLLPHVFELFTQAHRTPDRSQGGLGIGLALVRSIVQLHGGEIRVESAGAGQGSTFTVLLPRAPAVQVLPDTAVPEMAASGRTRTVLIVDDNADAAHVLADVLRVQGHRVFVAATGAAALDIAAQEPAIDVFILDIGLPDMTGYTLALQLRGREGARPALFVALTGYGQAQDRAQSAVAGFDVHLVKPADVQQLLQLLDAAPAPA</sequence>
<dbReference type="Gene3D" id="1.10.287.130">
    <property type="match status" value="1"/>
</dbReference>
<dbReference type="Gene3D" id="2.10.70.100">
    <property type="match status" value="1"/>
</dbReference>
<dbReference type="CDD" id="cd00082">
    <property type="entry name" value="HisKA"/>
    <property type="match status" value="1"/>
</dbReference>
<dbReference type="InterPro" id="IPR011006">
    <property type="entry name" value="CheY-like_superfamily"/>
</dbReference>
<dbReference type="EC" id="2.7.13.3" evidence="3"/>
<dbReference type="SUPFAM" id="SSF55781">
    <property type="entry name" value="GAF domain-like"/>
    <property type="match status" value="2"/>
</dbReference>
<evidence type="ECO:0000256" key="5">
    <source>
        <dbReference type="ARBA" id="ARBA00022679"/>
    </source>
</evidence>
<evidence type="ECO:0000256" key="8">
    <source>
        <dbReference type="SAM" id="Coils"/>
    </source>
</evidence>
<evidence type="ECO:0000259" key="9">
    <source>
        <dbReference type="PROSITE" id="PS50046"/>
    </source>
</evidence>
<evidence type="ECO:0000256" key="6">
    <source>
        <dbReference type="ARBA" id="ARBA00022777"/>
    </source>
</evidence>
<dbReference type="EMBL" id="JBHLTG010000004">
    <property type="protein sequence ID" value="MFC0679673.1"/>
    <property type="molecule type" value="Genomic_DNA"/>
</dbReference>
<dbReference type="SMART" id="SM00086">
    <property type="entry name" value="PAC"/>
    <property type="match status" value="2"/>
</dbReference>
<dbReference type="Pfam" id="PF08448">
    <property type="entry name" value="PAS_4"/>
    <property type="match status" value="1"/>
</dbReference>
<dbReference type="SUPFAM" id="SSF47384">
    <property type="entry name" value="Homodimeric domain of signal transducing histidine kinase"/>
    <property type="match status" value="1"/>
</dbReference>
<dbReference type="PROSITE" id="PS50109">
    <property type="entry name" value="HIS_KIN"/>
    <property type="match status" value="1"/>
</dbReference>
<evidence type="ECO:0000259" key="10">
    <source>
        <dbReference type="PROSITE" id="PS50109"/>
    </source>
</evidence>
<dbReference type="PRINTS" id="PR00344">
    <property type="entry name" value="BCTRLSENSOR"/>
</dbReference>
<keyword evidence="5" id="KW-0808">Transferase</keyword>
<dbReference type="Gene3D" id="3.30.565.10">
    <property type="entry name" value="Histidine kinase-like ATPase, C-terminal domain"/>
    <property type="match status" value="1"/>
</dbReference>
<dbReference type="SMART" id="SM00388">
    <property type="entry name" value="HisKA"/>
    <property type="match status" value="1"/>
</dbReference>
<dbReference type="InterPro" id="IPR001789">
    <property type="entry name" value="Sig_transdc_resp-reg_receiver"/>
</dbReference>
<dbReference type="Gene3D" id="3.30.450.20">
    <property type="entry name" value="PAS domain"/>
    <property type="match status" value="2"/>
</dbReference>
<dbReference type="InterPro" id="IPR004358">
    <property type="entry name" value="Sig_transdc_His_kin-like_C"/>
</dbReference>
<dbReference type="InterPro" id="IPR003594">
    <property type="entry name" value="HATPase_dom"/>
</dbReference>
<dbReference type="SUPFAM" id="SSF55874">
    <property type="entry name" value="ATPase domain of HSP90 chaperone/DNA topoisomerase II/histidine kinase"/>
    <property type="match status" value="1"/>
</dbReference>
<dbReference type="InterPro" id="IPR001610">
    <property type="entry name" value="PAC"/>
</dbReference>
<dbReference type="GO" id="GO:0005524">
    <property type="term" value="F:ATP binding"/>
    <property type="evidence" value="ECO:0007669"/>
    <property type="project" value="UniProtKB-KW"/>
</dbReference>
<dbReference type="Proteomes" id="UP001589896">
    <property type="component" value="Unassembled WGS sequence"/>
</dbReference>
<dbReference type="InterPro" id="IPR029016">
    <property type="entry name" value="GAF-like_dom_sf"/>
</dbReference>
<dbReference type="PANTHER" id="PTHR43547:SF2">
    <property type="entry name" value="HYBRID SIGNAL TRANSDUCTION HISTIDINE KINASE C"/>
    <property type="match status" value="1"/>
</dbReference>
<organism evidence="13 14">
    <name type="scientific">Lysobacter korlensis</name>
    <dbReference type="NCBI Taxonomy" id="553636"/>
    <lineage>
        <taxon>Bacteria</taxon>
        <taxon>Pseudomonadati</taxon>
        <taxon>Pseudomonadota</taxon>
        <taxon>Gammaproteobacteria</taxon>
        <taxon>Lysobacterales</taxon>
        <taxon>Lysobacteraceae</taxon>
        <taxon>Lysobacter</taxon>
    </lineage>
</organism>
<dbReference type="CDD" id="cd00075">
    <property type="entry name" value="HATPase"/>
    <property type="match status" value="1"/>
</dbReference>
<dbReference type="InterPro" id="IPR000700">
    <property type="entry name" value="PAS-assoc_C"/>
</dbReference>
<dbReference type="InterPro" id="IPR005467">
    <property type="entry name" value="His_kinase_dom"/>
</dbReference>
<dbReference type="Pfam" id="PF02518">
    <property type="entry name" value="HATPase_c"/>
    <property type="match status" value="1"/>
</dbReference>
<dbReference type="PROSITE" id="PS50113">
    <property type="entry name" value="PAC"/>
    <property type="match status" value="2"/>
</dbReference>
<evidence type="ECO:0000313" key="13">
    <source>
        <dbReference type="EMBL" id="MFC0679673.1"/>
    </source>
</evidence>
<dbReference type="Pfam" id="PF00072">
    <property type="entry name" value="Response_reg"/>
    <property type="match status" value="1"/>
</dbReference>
<feature type="coiled-coil region" evidence="8">
    <location>
        <begin position="188"/>
        <end position="215"/>
    </location>
</feature>
<dbReference type="InterPro" id="IPR016132">
    <property type="entry name" value="Phyto_chromo_attachment"/>
</dbReference>
<feature type="domain" description="Response regulatory" evidence="11">
    <location>
        <begin position="893"/>
        <end position="1010"/>
    </location>
</feature>
<feature type="domain" description="PAC" evidence="12">
    <location>
        <begin position="290"/>
        <end position="345"/>
    </location>
</feature>
<name>A0ABV6RUQ9_9GAMM</name>
<dbReference type="PROSITE" id="PS50110">
    <property type="entry name" value="RESPONSE_REGULATORY"/>
    <property type="match status" value="1"/>
</dbReference>
<comment type="similarity">
    <text evidence="2">In the N-terminal section; belongs to the phytochrome family.</text>
</comment>
<dbReference type="InterPro" id="IPR035965">
    <property type="entry name" value="PAS-like_dom_sf"/>
</dbReference>
<evidence type="ECO:0000256" key="4">
    <source>
        <dbReference type="ARBA" id="ARBA00022553"/>
    </source>
</evidence>
<dbReference type="Pfam" id="PF01590">
    <property type="entry name" value="GAF"/>
    <property type="match status" value="1"/>
</dbReference>
<feature type="domain" description="PAC" evidence="12">
    <location>
        <begin position="417"/>
        <end position="469"/>
    </location>
</feature>
<evidence type="ECO:0000259" key="12">
    <source>
        <dbReference type="PROSITE" id="PS50113"/>
    </source>
</evidence>
<dbReference type="InterPro" id="IPR003661">
    <property type="entry name" value="HisK_dim/P_dom"/>
</dbReference>
<evidence type="ECO:0000256" key="7">
    <source>
        <dbReference type="PROSITE-ProRule" id="PRU00169"/>
    </source>
</evidence>
<proteinExistence type="inferred from homology"/>
<keyword evidence="8" id="KW-0175">Coiled coil</keyword>
<keyword evidence="13" id="KW-0547">Nucleotide-binding</keyword>
<comment type="caution">
    <text evidence="13">The sequence shown here is derived from an EMBL/GenBank/DDBJ whole genome shotgun (WGS) entry which is preliminary data.</text>
</comment>
<dbReference type="InterPro" id="IPR003018">
    <property type="entry name" value="GAF"/>
</dbReference>
<dbReference type="Pfam" id="PF13185">
    <property type="entry name" value="GAF_2"/>
    <property type="match status" value="1"/>
</dbReference>
<feature type="modified residue" description="4-aspartylphosphate" evidence="7">
    <location>
        <position position="943"/>
    </location>
</feature>
<dbReference type="InterPro" id="IPR036097">
    <property type="entry name" value="HisK_dim/P_sf"/>
</dbReference>
<gene>
    <name evidence="13" type="ORF">ACFFGH_17685</name>
</gene>
<reference evidence="13 14" key="1">
    <citation type="submission" date="2024-09" db="EMBL/GenBank/DDBJ databases">
        <authorList>
            <person name="Sun Q."/>
            <person name="Mori K."/>
        </authorList>
    </citation>
    <scope>NUCLEOTIDE SEQUENCE [LARGE SCALE GENOMIC DNA]</scope>
    <source>
        <strain evidence="13 14">KCTC 23076</strain>
    </source>
</reference>
<dbReference type="SUPFAM" id="SSF55785">
    <property type="entry name" value="PYP-like sensor domain (PAS domain)"/>
    <property type="match status" value="2"/>
</dbReference>
<dbReference type="SUPFAM" id="SSF52172">
    <property type="entry name" value="CheY-like"/>
    <property type="match status" value="1"/>
</dbReference>
<protein>
    <recommendedName>
        <fullName evidence="3">histidine kinase</fullName>
        <ecNumber evidence="3">2.7.13.3</ecNumber>
    </recommendedName>
</protein>
<evidence type="ECO:0000256" key="2">
    <source>
        <dbReference type="ARBA" id="ARBA00006402"/>
    </source>
</evidence>
<dbReference type="RefSeq" id="WP_386670663.1">
    <property type="nucleotide sequence ID" value="NZ_JBHLTG010000004.1"/>
</dbReference>
<keyword evidence="6" id="KW-0418">Kinase</keyword>
<feature type="domain" description="Phytochrome chromophore attachment site" evidence="9">
    <location>
        <begin position="61"/>
        <end position="181"/>
    </location>
</feature>
<dbReference type="CDD" id="cd00130">
    <property type="entry name" value="PAS"/>
    <property type="match status" value="1"/>
</dbReference>
<comment type="catalytic activity">
    <reaction evidence="1">
        <text>ATP + protein L-histidine = ADP + protein N-phospho-L-histidine.</text>
        <dbReference type="EC" id="2.7.13.3"/>
    </reaction>
</comment>
<dbReference type="Gene3D" id="3.30.450.40">
    <property type="match status" value="2"/>
</dbReference>
<keyword evidence="14" id="KW-1185">Reference proteome</keyword>
<dbReference type="SMART" id="SM00448">
    <property type="entry name" value="REC"/>
    <property type="match status" value="1"/>
</dbReference>
<evidence type="ECO:0000256" key="1">
    <source>
        <dbReference type="ARBA" id="ARBA00000085"/>
    </source>
</evidence>
<dbReference type="SMART" id="SM00387">
    <property type="entry name" value="HATPase_c"/>
    <property type="match status" value="1"/>
</dbReference>
<keyword evidence="4 7" id="KW-0597">Phosphoprotein</keyword>
<dbReference type="SMART" id="SM00065">
    <property type="entry name" value="GAF"/>
    <property type="match status" value="2"/>
</dbReference>
<keyword evidence="13" id="KW-0067">ATP-binding</keyword>
<feature type="domain" description="Histidine kinase" evidence="10">
    <location>
        <begin position="654"/>
        <end position="872"/>
    </location>
</feature>
<accession>A0ABV6RUQ9</accession>
<dbReference type="InterPro" id="IPR013655">
    <property type="entry name" value="PAS_fold_3"/>
</dbReference>
<evidence type="ECO:0000259" key="11">
    <source>
        <dbReference type="PROSITE" id="PS50110"/>
    </source>
</evidence>
<dbReference type="Pfam" id="PF08447">
    <property type="entry name" value="PAS_3"/>
    <property type="match status" value="1"/>
</dbReference>
<dbReference type="PANTHER" id="PTHR43547">
    <property type="entry name" value="TWO-COMPONENT HISTIDINE KINASE"/>
    <property type="match status" value="1"/>
</dbReference>
<evidence type="ECO:0000256" key="3">
    <source>
        <dbReference type="ARBA" id="ARBA00012438"/>
    </source>
</evidence>
<evidence type="ECO:0000313" key="14">
    <source>
        <dbReference type="Proteomes" id="UP001589896"/>
    </source>
</evidence>
<dbReference type="InterPro" id="IPR036890">
    <property type="entry name" value="HATPase_C_sf"/>
</dbReference>
<dbReference type="InterPro" id="IPR000014">
    <property type="entry name" value="PAS"/>
</dbReference>